<keyword evidence="3" id="KW-0539">Nucleus</keyword>
<dbReference type="NCBIfam" id="TIGR01557">
    <property type="entry name" value="myb_SHAQKYF"/>
    <property type="match status" value="1"/>
</dbReference>
<evidence type="ECO:0000313" key="10">
    <source>
        <dbReference type="Proteomes" id="UP001642409"/>
    </source>
</evidence>
<evidence type="ECO:0000313" key="9">
    <source>
        <dbReference type="EMBL" id="CAL6111681.1"/>
    </source>
</evidence>
<dbReference type="InterPro" id="IPR009057">
    <property type="entry name" value="Homeodomain-like_sf"/>
</dbReference>
<dbReference type="EMBL" id="CATOUU010000058">
    <property type="protein sequence ID" value="CAI9914810.1"/>
    <property type="molecule type" value="Genomic_DNA"/>
</dbReference>
<evidence type="ECO:0000313" key="7">
    <source>
        <dbReference type="EMBL" id="CAL6075543.1"/>
    </source>
</evidence>
<dbReference type="EMBL" id="CATOUU010000058">
    <property type="protein sequence ID" value="CAI9914813.1"/>
    <property type="molecule type" value="Genomic_DNA"/>
</dbReference>
<evidence type="ECO:0000313" key="5">
    <source>
        <dbReference type="EMBL" id="CAI9914813.1"/>
    </source>
</evidence>
<dbReference type="EMBL" id="CAXDID020000715">
    <property type="protein sequence ID" value="CAL6111681.1"/>
    <property type="molecule type" value="Genomic_DNA"/>
</dbReference>
<evidence type="ECO:0000313" key="8">
    <source>
        <dbReference type="EMBL" id="CAL6111678.1"/>
    </source>
</evidence>
<evidence type="ECO:0000256" key="3">
    <source>
        <dbReference type="ARBA" id="ARBA00023242"/>
    </source>
</evidence>
<dbReference type="SUPFAM" id="SSF46689">
    <property type="entry name" value="Homeodomain-like"/>
    <property type="match status" value="1"/>
</dbReference>
<protein>
    <submittedName>
        <fullName evidence="4">Uncharacterized protein</fullName>
    </submittedName>
</protein>
<evidence type="ECO:0000256" key="2">
    <source>
        <dbReference type="ARBA" id="ARBA00023163"/>
    </source>
</evidence>
<evidence type="ECO:0000256" key="1">
    <source>
        <dbReference type="ARBA" id="ARBA00023015"/>
    </source>
</evidence>
<organism evidence="4">
    <name type="scientific">Hexamita inflata</name>
    <dbReference type="NCBI Taxonomy" id="28002"/>
    <lineage>
        <taxon>Eukaryota</taxon>
        <taxon>Metamonada</taxon>
        <taxon>Diplomonadida</taxon>
        <taxon>Hexamitidae</taxon>
        <taxon>Hexamitinae</taxon>
        <taxon>Hexamita</taxon>
    </lineage>
</organism>
<gene>
    <name evidence="4" type="ORF">HINF_LOCUS2455</name>
    <name evidence="5" type="ORF">HINF_LOCUS2458</name>
    <name evidence="7" type="ORF">HINF_LOCUS57258</name>
    <name evidence="8" type="ORF">HINF_LOCUS76550</name>
    <name evidence="9" type="ORF">HINF_LOCUS76553</name>
    <name evidence="6" type="ORF">HINF_LOCUS9137</name>
</gene>
<evidence type="ECO:0000313" key="4">
    <source>
        <dbReference type="EMBL" id="CAI9914810.1"/>
    </source>
</evidence>
<accession>A0AA86N8L1</accession>
<evidence type="ECO:0000313" key="6">
    <source>
        <dbReference type="EMBL" id="CAI9921492.1"/>
    </source>
</evidence>
<dbReference type="AlphaFoldDB" id="A0AA86N8L1"/>
<dbReference type="EMBL" id="CAXDID020000715">
    <property type="protein sequence ID" value="CAL6111678.1"/>
    <property type="molecule type" value="Genomic_DNA"/>
</dbReference>
<dbReference type="Proteomes" id="UP001642409">
    <property type="component" value="Unassembled WGS sequence"/>
</dbReference>
<dbReference type="EMBL" id="CAXDID020000314">
    <property type="protein sequence ID" value="CAL6075543.1"/>
    <property type="molecule type" value="Genomic_DNA"/>
</dbReference>
<dbReference type="EMBL" id="CATOUU010000224">
    <property type="protein sequence ID" value="CAI9921492.1"/>
    <property type="molecule type" value="Genomic_DNA"/>
</dbReference>
<reference evidence="4" key="1">
    <citation type="submission" date="2023-06" db="EMBL/GenBank/DDBJ databases">
        <authorList>
            <person name="Kurt Z."/>
        </authorList>
    </citation>
    <scope>NUCLEOTIDE SEQUENCE</scope>
</reference>
<keyword evidence="10" id="KW-1185">Reference proteome</keyword>
<sequence length="221" mass="25402">MDYSTDEELFSKTSFIFSADEPHQTSQQQRSVCRTPSVSSFSESRIESCPSIVQFYLDQDLSESNSPLQEFCQQSFATQVDVTTYVQKQYRQTAALIKIAQAKQNLLSSSTRPVRQGEFRWSNELHEKFVVVCLAFGLRKVTPKQIQTVLDIEASRESVGSHLQKFRIKLIKQHGLPNSQHLDSHHFPLDIQSAKIDELRKLWSNPLFSGMTQQEVIQFIK</sequence>
<name>A0AA86N8L1_9EUKA</name>
<comment type="caution">
    <text evidence="4">The sequence shown here is derived from an EMBL/GenBank/DDBJ whole genome shotgun (WGS) entry which is preliminary data.</text>
</comment>
<proteinExistence type="predicted"/>
<keyword evidence="2" id="KW-0804">Transcription</keyword>
<dbReference type="GO" id="GO:0003677">
    <property type="term" value="F:DNA binding"/>
    <property type="evidence" value="ECO:0007669"/>
    <property type="project" value="InterPro"/>
</dbReference>
<dbReference type="Gene3D" id="1.10.10.60">
    <property type="entry name" value="Homeodomain-like"/>
    <property type="match status" value="1"/>
</dbReference>
<reference evidence="7 10" key="2">
    <citation type="submission" date="2024-07" db="EMBL/GenBank/DDBJ databases">
        <authorList>
            <person name="Akdeniz Z."/>
        </authorList>
    </citation>
    <scope>NUCLEOTIDE SEQUENCE [LARGE SCALE GENOMIC DNA]</scope>
</reference>
<dbReference type="InterPro" id="IPR006447">
    <property type="entry name" value="Myb_dom_plants"/>
</dbReference>
<keyword evidence="1" id="KW-0805">Transcription regulation</keyword>